<dbReference type="InterPro" id="IPR013087">
    <property type="entry name" value="Znf_C2H2_type"/>
</dbReference>
<feature type="compositionally biased region" description="Low complexity" evidence="2">
    <location>
        <begin position="1061"/>
        <end position="1070"/>
    </location>
</feature>
<feature type="compositionally biased region" description="Acidic residues" evidence="2">
    <location>
        <begin position="767"/>
        <end position="781"/>
    </location>
</feature>
<dbReference type="SMART" id="SM01272">
    <property type="entry name" value="LsmAD"/>
    <property type="match status" value="1"/>
</dbReference>
<evidence type="ECO:0000259" key="3">
    <source>
        <dbReference type="PROSITE" id="PS50157"/>
    </source>
</evidence>
<evidence type="ECO:0000256" key="1">
    <source>
        <dbReference type="PROSITE-ProRule" id="PRU00042"/>
    </source>
</evidence>
<dbReference type="GO" id="GO:0003729">
    <property type="term" value="F:mRNA binding"/>
    <property type="evidence" value="ECO:0007669"/>
    <property type="project" value="TreeGrafter"/>
</dbReference>
<dbReference type="PANTHER" id="PTHR12854:SF7">
    <property type="entry name" value="ATAXIN-2 HOMOLOG"/>
    <property type="match status" value="1"/>
</dbReference>
<comment type="caution">
    <text evidence="4">The sequence shown here is derived from an EMBL/GenBank/DDBJ whole genome shotgun (WGS) entry which is preliminary data.</text>
</comment>
<feature type="compositionally biased region" description="Acidic residues" evidence="2">
    <location>
        <begin position="536"/>
        <end position="548"/>
    </location>
</feature>
<evidence type="ECO:0000313" key="5">
    <source>
        <dbReference type="Proteomes" id="UP000660262"/>
    </source>
</evidence>
<dbReference type="Proteomes" id="UP000660262">
    <property type="component" value="Unassembled WGS sequence"/>
</dbReference>
<feature type="compositionally biased region" description="Pro residues" evidence="2">
    <location>
        <begin position="165"/>
        <end position="179"/>
    </location>
</feature>
<dbReference type="AlphaFoldDB" id="A0A830HPQ3"/>
<dbReference type="GO" id="GO:0010494">
    <property type="term" value="C:cytoplasmic stress granule"/>
    <property type="evidence" value="ECO:0007669"/>
    <property type="project" value="TreeGrafter"/>
</dbReference>
<dbReference type="PROSITE" id="PS00028">
    <property type="entry name" value="ZINC_FINGER_C2H2_1"/>
    <property type="match status" value="1"/>
</dbReference>
<feature type="compositionally biased region" description="Basic and acidic residues" evidence="2">
    <location>
        <begin position="626"/>
        <end position="641"/>
    </location>
</feature>
<keyword evidence="1" id="KW-0863">Zinc-finger</keyword>
<sequence length="1122" mass="117456">MAMPMPMPDNNKSSSGEAPRMVTPSTTTIHVHDMRFVPAEVYVAPNTVLEFKAVPNSMNRHLVEITNADGEVVACSPPLKAGATPWRFHVDPEDPNVTAELAFASCIYTFMRGVAFVGDGNDDDALDDGDDMLRRGDEHQKETAAAAQTSSSSSPPAAPATASPPSTPPSTPTPPPPPGGISKITIGRETHIETPAANEKLQASSTYRGADADTSPTTMPSPTPTPTPTPSPLPQRSSSTSTSSSASALTEVVTFKKCLRCKAQFASELNLERHTREVHCALQGTPKRKALLDARDTRRQAAASFLATLPKNEVCALLHLPTAGGVGAIIAQEHRRQQSHGQPAVKDAPQAYTNAGDAILRICAVGDEPLVRGSSIGLAPFGTKAADALVRALDGASEGTSFLGEPSRTLEKATMQQLQAPMNRSAAAALLAERQVVEAWSRERERQSVAASLALEAELGIGSDMGGTEPDGHGSGMVSSSANEGRAAASDDCGSTKASRRRNRKAKIAAASAVLAADAIAVEESASAATAASEVGVEEDAVEEDQEDAKDVQAAGPAADALGQEDHSEAAWSMQSADGESDDSGWTKASRRRRRKAAAAPAAAVEEDQQEGAEEKAPVTATTIVHESKAEADWSRERERQSAASESDDSSWAKSSRRRRRKAAGAALGATSDGVVDAAASAAASAKEEEKQDNVKGVEDSANEIVQETAKSERELQSTTDGGSDDCGRTKVGRRRKRKTAGEKAEKAQAPVAETQTAPPKPAVEAAEPDVTEVVPPEETETAPPKPAVEAAEPEVTEVMQETKPPLVTAQDVRERLRRQMLERRASAAAAAVPASEAPPPGFSSEDAGKNDPSAIEAQALAMASADDLDTDEAISGGSRGVGRTLQKWVADDNAPKLEGLGTFSSSTKTWDQFEANERMYGVKGGFDESLYTTSLDKEGSKISEEEAARIAAEIGKGGGAGGKVPTRDIDDLGEDDVDEEDKFSSVLADGRATKQNFDERNEETFGAAASSETEEEEEEEEAAPSPESTPPPAAKSALNENAESFTLSATAKPFVPPSPASAAAPLVEAPSPVPYGAYDAYGMPIPGPAAALLPNGMPVPYAPSPYSPMYSPMGVPPYNYM</sequence>
<feature type="domain" description="C2H2-type" evidence="3">
    <location>
        <begin position="256"/>
        <end position="284"/>
    </location>
</feature>
<dbReference type="EMBL" id="BNJQ01000015">
    <property type="protein sequence ID" value="GHP06997.1"/>
    <property type="molecule type" value="Genomic_DNA"/>
</dbReference>
<dbReference type="GO" id="GO:0034063">
    <property type="term" value="P:stress granule assembly"/>
    <property type="evidence" value="ECO:0007669"/>
    <property type="project" value="TreeGrafter"/>
</dbReference>
<feature type="region of interest" description="Disordered" evidence="2">
    <location>
        <begin position="196"/>
        <end position="246"/>
    </location>
</feature>
<feature type="compositionally biased region" description="Acidic residues" evidence="2">
    <location>
        <begin position="1013"/>
        <end position="1023"/>
    </location>
</feature>
<dbReference type="InterPro" id="IPR009604">
    <property type="entry name" value="LsmAD_domain"/>
</dbReference>
<dbReference type="GO" id="GO:0008270">
    <property type="term" value="F:zinc ion binding"/>
    <property type="evidence" value="ECO:0007669"/>
    <property type="project" value="UniProtKB-KW"/>
</dbReference>
<feature type="region of interest" description="Disordered" evidence="2">
    <location>
        <begin position="825"/>
        <end position="856"/>
    </location>
</feature>
<keyword evidence="1" id="KW-0862">Zinc</keyword>
<feature type="region of interest" description="Disordered" evidence="2">
    <location>
        <begin position="954"/>
        <end position="1070"/>
    </location>
</feature>
<dbReference type="PANTHER" id="PTHR12854">
    <property type="entry name" value="ATAXIN 2-RELATED"/>
    <property type="match status" value="1"/>
</dbReference>
<keyword evidence="5" id="KW-1185">Reference proteome</keyword>
<feature type="region of interest" description="Disordered" evidence="2">
    <location>
        <begin position="1"/>
        <end position="22"/>
    </location>
</feature>
<dbReference type="Pfam" id="PF06741">
    <property type="entry name" value="LsmAD"/>
    <property type="match status" value="1"/>
</dbReference>
<feature type="compositionally biased region" description="Low complexity" evidence="2">
    <location>
        <begin position="143"/>
        <end position="164"/>
    </location>
</feature>
<accession>A0A830HPQ3</accession>
<gene>
    <name evidence="4" type="ORF">PPROV_000574000</name>
</gene>
<dbReference type="OrthoDB" id="2275718at2759"/>
<feature type="compositionally biased region" description="Low complexity" evidence="2">
    <location>
        <begin position="642"/>
        <end position="654"/>
    </location>
</feature>
<keyword evidence="1" id="KW-0479">Metal-binding</keyword>
<dbReference type="InterPro" id="IPR045117">
    <property type="entry name" value="ATXN2-like"/>
</dbReference>
<proteinExistence type="predicted"/>
<evidence type="ECO:0000313" key="4">
    <source>
        <dbReference type="EMBL" id="GHP06997.1"/>
    </source>
</evidence>
<feature type="compositionally biased region" description="Acidic residues" evidence="2">
    <location>
        <begin position="972"/>
        <end position="982"/>
    </location>
</feature>
<feature type="compositionally biased region" description="Basic and acidic residues" evidence="2">
    <location>
        <begin position="131"/>
        <end position="142"/>
    </location>
</feature>
<reference evidence="4" key="1">
    <citation type="submission" date="2020-10" db="EMBL/GenBank/DDBJ databases">
        <title>Unveiling of a novel bifunctional photoreceptor, Dualchrome1, isolated from a cosmopolitan green alga.</title>
        <authorList>
            <person name="Suzuki S."/>
            <person name="Kawachi M."/>
        </authorList>
    </citation>
    <scope>NUCLEOTIDE SEQUENCE</scope>
    <source>
        <strain evidence="4">NIES 2893</strain>
    </source>
</reference>
<feature type="compositionally biased region" description="Basic and acidic residues" evidence="2">
    <location>
        <begin position="686"/>
        <end position="699"/>
    </location>
</feature>
<feature type="region of interest" description="Disordered" evidence="2">
    <location>
        <begin position="530"/>
        <end position="813"/>
    </location>
</feature>
<feature type="region of interest" description="Disordered" evidence="2">
    <location>
        <begin position="127"/>
        <end position="184"/>
    </location>
</feature>
<organism evidence="4 5">
    <name type="scientific">Pycnococcus provasolii</name>
    <dbReference type="NCBI Taxonomy" id="41880"/>
    <lineage>
        <taxon>Eukaryota</taxon>
        <taxon>Viridiplantae</taxon>
        <taxon>Chlorophyta</taxon>
        <taxon>Pseudoscourfieldiophyceae</taxon>
        <taxon>Pseudoscourfieldiales</taxon>
        <taxon>Pycnococcaceae</taxon>
        <taxon>Pycnococcus</taxon>
    </lineage>
</organism>
<feature type="compositionally biased region" description="Low complexity" evidence="2">
    <location>
        <begin position="827"/>
        <end position="836"/>
    </location>
</feature>
<feature type="compositionally biased region" description="Pro residues" evidence="2">
    <location>
        <begin position="219"/>
        <end position="233"/>
    </location>
</feature>
<feature type="compositionally biased region" description="Polar residues" evidence="2">
    <location>
        <begin position="1039"/>
        <end position="1050"/>
    </location>
</feature>
<evidence type="ECO:0000256" key="2">
    <source>
        <dbReference type="SAM" id="MobiDB-lite"/>
    </source>
</evidence>
<dbReference type="PROSITE" id="PS50157">
    <property type="entry name" value="ZINC_FINGER_C2H2_2"/>
    <property type="match status" value="1"/>
</dbReference>
<protein>
    <recommendedName>
        <fullName evidence="3">C2H2-type domain-containing protein</fullName>
    </recommendedName>
</protein>
<feature type="region of interest" description="Disordered" evidence="2">
    <location>
        <begin position="461"/>
        <end position="502"/>
    </location>
</feature>
<feature type="compositionally biased region" description="Low complexity" evidence="2">
    <location>
        <begin position="664"/>
        <end position="685"/>
    </location>
</feature>
<feature type="compositionally biased region" description="Low complexity" evidence="2">
    <location>
        <begin position="234"/>
        <end position="246"/>
    </location>
</feature>
<name>A0A830HPQ3_9CHLO</name>